<accession>A0AAD7J3S8</accession>
<dbReference type="AlphaFoldDB" id="A0AAD7J3S8"/>
<gene>
    <name evidence="1" type="ORF">DFH07DRAFT_773100</name>
</gene>
<organism evidence="1 2">
    <name type="scientific">Mycena maculata</name>
    <dbReference type="NCBI Taxonomy" id="230809"/>
    <lineage>
        <taxon>Eukaryota</taxon>
        <taxon>Fungi</taxon>
        <taxon>Dikarya</taxon>
        <taxon>Basidiomycota</taxon>
        <taxon>Agaricomycotina</taxon>
        <taxon>Agaricomycetes</taxon>
        <taxon>Agaricomycetidae</taxon>
        <taxon>Agaricales</taxon>
        <taxon>Marasmiineae</taxon>
        <taxon>Mycenaceae</taxon>
        <taxon>Mycena</taxon>
    </lineage>
</organism>
<name>A0AAD7J3S8_9AGAR</name>
<dbReference type="EMBL" id="JARJLG010000061">
    <property type="protein sequence ID" value="KAJ7756377.1"/>
    <property type="molecule type" value="Genomic_DNA"/>
</dbReference>
<comment type="caution">
    <text evidence="1">The sequence shown here is derived from an EMBL/GenBank/DDBJ whole genome shotgun (WGS) entry which is preliminary data.</text>
</comment>
<sequence>MAVASPETLLVPKNSARLAVLPPMSFVEHPDTTIPPPVVHDPGSSAPPLLPMARPPTVHAKAFAKMITPTYAAKLQRGDFTVDTHDRSQAEAYRFMSDRQIKCFWFYKDDTLPQVFISGVPDWPFFHPGRDSAITAVIGKDKCDPYGFLLGGIGGQWITTSTAQTIKKKQGGSLLPFFGVESLSTNASQLQLNPCPANVISIPSDDDEDTDVPIVLATS</sequence>
<evidence type="ECO:0000313" key="1">
    <source>
        <dbReference type="EMBL" id="KAJ7756377.1"/>
    </source>
</evidence>
<reference evidence="1" key="1">
    <citation type="submission" date="2023-03" db="EMBL/GenBank/DDBJ databases">
        <title>Massive genome expansion in bonnet fungi (Mycena s.s.) driven by repeated elements and novel gene families across ecological guilds.</title>
        <authorList>
            <consortium name="Lawrence Berkeley National Laboratory"/>
            <person name="Harder C.B."/>
            <person name="Miyauchi S."/>
            <person name="Viragh M."/>
            <person name="Kuo A."/>
            <person name="Thoen E."/>
            <person name="Andreopoulos B."/>
            <person name="Lu D."/>
            <person name="Skrede I."/>
            <person name="Drula E."/>
            <person name="Henrissat B."/>
            <person name="Morin E."/>
            <person name="Kohler A."/>
            <person name="Barry K."/>
            <person name="LaButti K."/>
            <person name="Morin E."/>
            <person name="Salamov A."/>
            <person name="Lipzen A."/>
            <person name="Mereny Z."/>
            <person name="Hegedus B."/>
            <person name="Baldrian P."/>
            <person name="Stursova M."/>
            <person name="Weitz H."/>
            <person name="Taylor A."/>
            <person name="Grigoriev I.V."/>
            <person name="Nagy L.G."/>
            <person name="Martin F."/>
            <person name="Kauserud H."/>
        </authorList>
    </citation>
    <scope>NUCLEOTIDE SEQUENCE</scope>
    <source>
        <strain evidence="1">CBHHK188m</strain>
    </source>
</reference>
<feature type="non-terminal residue" evidence="1">
    <location>
        <position position="1"/>
    </location>
</feature>
<dbReference type="Proteomes" id="UP001215280">
    <property type="component" value="Unassembled WGS sequence"/>
</dbReference>
<proteinExistence type="predicted"/>
<keyword evidence="2" id="KW-1185">Reference proteome</keyword>
<protein>
    <submittedName>
        <fullName evidence="1">Uncharacterized protein</fullName>
    </submittedName>
</protein>
<evidence type="ECO:0000313" key="2">
    <source>
        <dbReference type="Proteomes" id="UP001215280"/>
    </source>
</evidence>